<name>A0A7G7VI83_9FIRM</name>
<keyword evidence="7" id="KW-1185">Reference proteome</keyword>
<dbReference type="Pfam" id="PF22763">
    <property type="entry name" value="NrS1-1_pol-like_HBD"/>
    <property type="match status" value="1"/>
</dbReference>
<dbReference type="Pfam" id="PF19263">
    <property type="entry name" value="DUF5906"/>
    <property type="match status" value="1"/>
</dbReference>
<keyword evidence="1" id="KW-0547">Nucleotide-binding</keyword>
<dbReference type="SUPFAM" id="SSF52540">
    <property type="entry name" value="P-loop containing nucleoside triphosphate hydrolases"/>
    <property type="match status" value="1"/>
</dbReference>
<keyword evidence="3" id="KW-0347">Helicase</keyword>
<dbReference type="GO" id="GO:0004386">
    <property type="term" value="F:helicase activity"/>
    <property type="evidence" value="ECO:0007669"/>
    <property type="project" value="UniProtKB-KW"/>
</dbReference>
<dbReference type="InterPro" id="IPR051620">
    <property type="entry name" value="ORF904-like_C"/>
</dbReference>
<organism evidence="6 7">
    <name type="scientific">Selenomonas timonae</name>
    <dbReference type="NCBI Taxonomy" id="2754044"/>
    <lineage>
        <taxon>Bacteria</taxon>
        <taxon>Bacillati</taxon>
        <taxon>Bacillota</taxon>
        <taxon>Negativicutes</taxon>
        <taxon>Selenomonadales</taxon>
        <taxon>Selenomonadaceae</taxon>
        <taxon>Selenomonas</taxon>
    </lineage>
</organism>
<dbReference type="Pfam" id="PF03288">
    <property type="entry name" value="Pox_D5"/>
    <property type="match status" value="1"/>
</dbReference>
<dbReference type="Pfam" id="PF08706">
    <property type="entry name" value="D5_N"/>
    <property type="match status" value="1"/>
</dbReference>
<dbReference type="Gene3D" id="3.40.50.300">
    <property type="entry name" value="P-loop containing nucleotide triphosphate hydrolases"/>
    <property type="match status" value="1"/>
</dbReference>
<dbReference type="InterPro" id="IPR027417">
    <property type="entry name" value="P-loop_NTPase"/>
</dbReference>
<evidence type="ECO:0000313" key="6">
    <source>
        <dbReference type="EMBL" id="QNH53826.1"/>
    </source>
</evidence>
<dbReference type="Proteomes" id="UP000515480">
    <property type="component" value="Chromosome"/>
</dbReference>
<dbReference type="InterPro" id="IPR014818">
    <property type="entry name" value="Phage/plasmid_primase_P4_C"/>
</dbReference>
<dbReference type="GO" id="GO:0016787">
    <property type="term" value="F:hydrolase activity"/>
    <property type="evidence" value="ECO:0007669"/>
    <property type="project" value="UniProtKB-KW"/>
</dbReference>
<reference evidence="6 7" key="1">
    <citation type="submission" date="2020-07" db="EMBL/GenBank/DDBJ databases">
        <title>Complete genome and description of Selenomonas timonensis sp. nov., a new bacterium isolated from a gingivitis subject.</title>
        <authorList>
            <person name="Antezack A."/>
        </authorList>
    </citation>
    <scope>NUCLEOTIDE SEQUENCE [LARGE SCALE GENOMIC DNA]</scope>
    <source>
        <strain evidence="6 7">Marseille-Q3039</strain>
    </source>
</reference>
<dbReference type="PANTHER" id="PTHR35372:SF2">
    <property type="entry name" value="SF3 HELICASE DOMAIN-CONTAINING PROTEIN"/>
    <property type="match status" value="1"/>
</dbReference>
<evidence type="ECO:0000256" key="4">
    <source>
        <dbReference type="ARBA" id="ARBA00022840"/>
    </source>
</evidence>
<dbReference type="InterPro" id="IPR006500">
    <property type="entry name" value="Helicase_put_C_phage/plasmid"/>
</dbReference>
<dbReference type="InterPro" id="IPR054468">
    <property type="entry name" value="NrSPol-like_HBD"/>
</dbReference>
<dbReference type="SMART" id="SM00885">
    <property type="entry name" value="D5_N"/>
    <property type="match status" value="1"/>
</dbReference>
<dbReference type="PANTHER" id="PTHR35372">
    <property type="entry name" value="ATP BINDING PROTEIN-RELATED"/>
    <property type="match status" value="1"/>
</dbReference>
<protein>
    <submittedName>
        <fullName evidence="6">DNA primase</fullName>
    </submittedName>
</protein>
<dbReference type="PROSITE" id="PS51206">
    <property type="entry name" value="SF3_HELICASE_1"/>
    <property type="match status" value="1"/>
</dbReference>
<dbReference type="AlphaFoldDB" id="A0A7G7VI83"/>
<proteinExistence type="predicted"/>
<dbReference type="KEGG" id="stim:H1B31_08065"/>
<accession>A0A7G7VI83</accession>
<dbReference type="NCBIfam" id="TIGR01613">
    <property type="entry name" value="primase_Cterm"/>
    <property type="match status" value="1"/>
</dbReference>
<evidence type="ECO:0000256" key="3">
    <source>
        <dbReference type="ARBA" id="ARBA00022806"/>
    </source>
</evidence>
<sequence length="759" mass="86221">MGMTVDELKKEKIWVCWKYVQKDGKSTKKPCAADGGITGSNHAFRASWVTFEEARHAAEASSYSGVGFIIPKGMYFLDIDHRDEADAMVQLQIRRHDTYAEKSISGNGIHIYGCCDYDRIPKTKDKDGKEKLDPKFYVKNPHNKMELYVGGLTNRFAVFMGDVFHDAPLNDGTEAVLTTLRKDMLRKQPVNYRPNEDGDRAIFDIVCSLRKAKNGGKFARLFDRGDISEYGSASEADAALCALIAFRTGDDPALIDAVFRQSALYRRKWEREDYKAATIRTGVEACHGVFHAAAMEHPDFIHFNAKGNPVISCPALADYIRQNLHYIFVRDSARHGVLRYVYEGGVYRLYADDMLKGLIKNCIASYDSEMIEMRKVDETFRILTTDLNYIKDSDLNADEDIINFQNGILHLSTMELTEHASDLLSTIQIPCEWACEEIATPVFDAFMQTLTDGDTEIERLLLEFIGACLSNVKGWRMKKALFMYGAGDTGKSRLKCLVEQLLGRGNYVGIDLREIEARFGTGLIYGMRLAGSSDMSFITVDELKTFKKCTGGDSIFAEFKGQNGFEFTFNGLFWFCMNQLPRFGGDDGQWVHDRIMQVHCKNAIPIDKQDRLLGEKLYAERDGIVRKAVHALRAVIQNGYRFTEPQSVLSAREEYMVENNSVLAFHAECMMKRPEGAKCSEVTTGKVYRIYQAWCRDNNNGFAKTAREFRTTLARYYKTDFSSMTIRRSYGSVYKDLILNEDAVREYTVPYNGSEEDFL</sequence>
<keyword evidence="2" id="KW-0378">Hydrolase</keyword>
<dbReference type="GO" id="GO:0005524">
    <property type="term" value="F:ATP binding"/>
    <property type="evidence" value="ECO:0007669"/>
    <property type="project" value="UniProtKB-KW"/>
</dbReference>
<feature type="domain" description="SF3 helicase" evidence="5">
    <location>
        <begin position="456"/>
        <end position="613"/>
    </location>
</feature>
<evidence type="ECO:0000313" key="7">
    <source>
        <dbReference type="Proteomes" id="UP000515480"/>
    </source>
</evidence>
<dbReference type="InterPro" id="IPR045455">
    <property type="entry name" value="NrS-1_pol-like_helicase"/>
</dbReference>
<dbReference type="InterPro" id="IPR014015">
    <property type="entry name" value="Helicase_SF3_DNA-vir"/>
</dbReference>
<dbReference type="RefSeq" id="WP_185979939.1">
    <property type="nucleotide sequence ID" value="NZ_CP060204.1"/>
</dbReference>
<keyword evidence="4" id="KW-0067">ATP-binding</keyword>
<evidence type="ECO:0000256" key="1">
    <source>
        <dbReference type="ARBA" id="ARBA00022741"/>
    </source>
</evidence>
<evidence type="ECO:0000259" key="5">
    <source>
        <dbReference type="PROSITE" id="PS51206"/>
    </source>
</evidence>
<evidence type="ECO:0000256" key="2">
    <source>
        <dbReference type="ARBA" id="ARBA00022801"/>
    </source>
</evidence>
<dbReference type="InterPro" id="IPR004968">
    <property type="entry name" value="DNA_primase/NTPase_C"/>
</dbReference>
<dbReference type="EMBL" id="CP060204">
    <property type="protein sequence ID" value="QNH53826.1"/>
    <property type="molecule type" value="Genomic_DNA"/>
</dbReference>
<gene>
    <name evidence="6" type="ORF">H1B31_08065</name>
</gene>